<dbReference type="InterPro" id="IPR000701">
    <property type="entry name" value="SuccDH_FuR_B_TM-su"/>
</dbReference>
<keyword evidence="14" id="KW-0408">Iron</keyword>
<name>T0J4U0_9SPHN</name>
<protein>
    <recommendedName>
        <fullName evidence="6">Succinate dehydrogenase hydrophobic membrane anchor subunit</fullName>
    </recommendedName>
</protein>
<proteinExistence type="predicted"/>
<evidence type="ECO:0000313" key="17">
    <source>
        <dbReference type="EMBL" id="EQB19165.1"/>
    </source>
</evidence>
<dbReference type="Proteomes" id="UP000015527">
    <property type="component" value="Unassembled WGS sequence"/>
</dbReference>
<dbReference type="GO" id="GO:0046872">
    <property type="term" value="F:metal ion binding"/>
    <property type="evidence" value="ECO:0007669"/>
    <property type="project" value="UniProtKB-KW"/>
</dbReference>
<evidence type="ECO:0000256" key="1">
    <source>
        <dbReference type="ARBA" id="ARBA00001971"/>
    </source>
</evidence>
<keyword evidence="9" id="KW-0349">Heme</keyword>
<dbReference type="eggNOG" id="COG2142">
    <property type="taxonomic scope" value="Bacteria"/>
</dbReference>
<sequence>MAANKGTPIGRAINLGSAHHGVQHWLRQRAASGFNLFLGLWLVFSLLMLPDLGYATLRDWMDGPIPPIALGLLAITAAWETRLGLQVVIEDYLKGADKVAALSLLHLFAAGVTASGLYLVVRLIADSR</sequence>
<feature type="transmembrane region" description="Helical" evidence="16">
    <location>
        <begin position="30"/>
        <end position="49"/>
    </location>
</feature>
<dbReference type="Pfam" id="PF01127">
    <property type="entry name" value="Sdh_cyt"/>
    <property type="match status" value="1"/>
</dbReference>
<keyword evidence="12" id="KW-0249">Electron transport</keyword>
<dbReference type="OrthoDB" id="9809280at2"/>
<dbReference type="GO" id="GO:0016020">
    <property type="term" value="C:membrane"/>
    <property type="evidence" value="ECO:0007669"/>
    <property type="project" value="UniProtKB-SubCell"/>
</dbReference>
<keyword evidence="8" id="KW-0816">Tricarboxylic acid cycle</keyword>
<evidence type="ECO:0000256" key="16">
    <source>
        <dbReference type="SAM" id="Phobius"/>
    </source>
</evidence>
<evidence type="ECO:0000256" key="10">
    <source>
        <dbReference type="ARBA" id="ARBA00022692"/>
    </source>
</evidence>
<evidence type="ECO:0000256" key="2">
    <source>
        <dbReference type="ARBA" id="ARBA00004050"/>
    </source>
</evidence>
<comment type="pathway">
    <text evidence="4">Carbohydrate metabolism; tricarboxylic acid cycle.</text>
</comment>
<dbReference type="PATRIC" id="fig|1096930.3.peg.534"/>
<keyword evidence="18" id="KW-1185">Reference proteome</keyword>
<comment type="subunit">
    <text evidence="5">Part of an enzyme complex containing four subunits: a flavoprotein, an iron-sulfur protein, plus two membrane-anchoring proteins, SdhC and SdhD.</text>
</comment>
<accession>T0J4U0</accession>
<dbReference type="InterPro" id="IPR034804">
    <property type="entry name" value="SQR/QFR_C/D"/>
</dbReference>
<evidence type="ECO:0000256" key="4">
    <source>
        <dbReference type="ARBA" id="ARBA00005163"/>
    </source>
</evidence>
<evidence type="ECO:0000256" key="11">
    <source>
        <dbReference type="ARBA" id="ARBA00022723"/>
    </source>
</evidence>
<gene>
    <name evidence="17" type="ORF">L284_02720</name>
</gene>
<evidence type="ECO:0000256" key="12">
    <source>
        <dbReference type="ARBA" id="ARBA00022982"/>
    </source>
</evidence>
<evidence type="ECO:0000256" key="7">
    <source>
        <dbReference type="ARBA" id="ARBA00022448"/>
    </source>
</evidence>
<evidence type="ECO:0000256" key="3">
    <source>
        <dbReference type="ARBA" id="ARBA00004141"/>
    </source>
</evidence>
<dbReference type="RefSeq" id="WP_021232517.1">
    <property type="nucleotide sequence ID" value="NZ_ATHL01000024.1"/>
</dbReference>
<evidence type="ECO:0000256" key="15">
    <source>
        <dbReference type="ARBA" id="ARBA00023136"/>
    </source>
</evidence>
<evidence type="ECO:0000256" key="5">
    <source>
        <dbReference type="ARBA" id="ARBA00011558"/>
    </source>
</evidence>
<keyword evidence="10 16" id="KW-0812">Transmembrane</keyword>
<evidence type="ECO:0000256" key="6">
    <source>
        <dbReference type="ARBA" id="ARBA00019425"/>
    </source>
</evidence>
<dbReference type="EMBL" id="ATHL01000024">
    <property type="protein sequence ID" value="EQB19165.1"/>
    <property type="molecule type" value="Genomic_DNA"/>
</dbReference>
<keyword evidence="13 16" id="KW-1133">Transmembrane helix</keyword>
<feature type="transmembrane region" description="Helical" evidence="16">
    <location>
        <begin position="99"/>
        <end position="121"/>
    </location>
</feature>
<dbReference type="Gene3D" id="1.20.1300.10">
    <property type="entry name" value="Fumarate reductase/succinate dehydrogenase, transmembrane subunit"/>
    <property type="match status" value="1"/>
</dbReference>
<evidence type="ECO:0000256" key="9">
    <source>
        <dbReference type="ARBA" id="ARBA00022617"/>
    </source>
</evidence>
<evidence type="ECO:0000313" key="18">
    <source>
        <dbReference type="Proteomes" id="UP000015527"/>
    </source>
</evidence>
<dbReference type="InterPro" id="IPR014312">
    <property type="entry name" value="Succ_DH_anchor"/>
</dbReference>
<dbReference type="GO" id="GO:0020037">
    <property type="term" value="F:heme binding"/>
    <property type="evidence" value="ECO:0007669"/>
    <property type="project" value="InterPro"/>
</dbReference>
<comment type="caution">
    <text evidence="17">The sequence shown here is derived from an EMBL/GenBank/DDBJ whole genome shotgun (WGS) entry which is preliminary data.</text>
</comment>
<comment type="cofactor">
    <cofactor evidence="1">
        <name>heme</name>
        <dbReference type="ChEBI" id="CHEBI:30413"/>
    </cofactor>
</comment>
<evidence type="ECO:0000256" key="8">
    <source>
        <dbReference type="ARBA" id="ARBA00022532"/>
    </source>
</evidence>
<dbReference type="SUPFAM" id="SSF81343">
    <property type="entry name" value="Fumarate reductase respiratory complex transmembrane subunits"/>
    <property type="match status" value="1"/>
</dbReference>
<dbReference type="AlphaFoldDB" id="T0J4U0"/>
<keyword evidence="11" id="KW-0479">Metal-binding</keyword>
<reference evidence="17 18" key="1">
    <citation type="journal article" date="2013" name="Genome Announc.">
        <title>Genome Sequence of Novosphingobium lindaniclasticum LE124T, Isolated from a Hexachlorocyclohexane Dumpsite.</title>
        <authorList>
            <person name="Saxena A."/>
            <person name="Nayyar N."/>
            <person name="Sangwan N."/>
            <person name="Kumari R."/>
            <person name="Khurana J.P."/>
            <person name="Lal R."/>
        </authorList>
    </citation>
    <scope>NUCLEOTIDE SEQUENCE [LARGE SCALE GENOMIC DNA]</scope>
    <source>
        <strain evidence="17 18">LE124</strain>
    </source>
</reference>
<keyword evidence="7" id="KW-0813">Transport</keyword>
<comment type="subcellular location">
    <subcellularLocation>
        <location evidence="3">Membrane</location>
        <topology evidence="3">Multi-pass membrane protein</topology>
    </subcellularLocation>
</comment>
<evidence type="ECO:0000256" key="13">
    <source>
        <dbReference type="ARBA" id="ARBA00022989"/>
    </source>
</evidence>
<evidence type="ECO:0000256" key="14">
    <source>
        <dbReference type="ARBA" id="ARBA00023004"/>
    </source>
</evidence>
<dbReference type="NCBIfam" id="TIGR02968">
    <property type="entry name" value="succ_dehyd_anc"/>
    <property type="match status" value="1"/>
</dbReference>
<dbReference type="UniPathway" id="UPA00223"/>
<keyword evidence="15 16" id="KW-0472">Membrane</keyword>
<dbReference type="GO" id="GO:0006099">
    <property type="term" value="P:tricarboxylic acid cycle"/>
    <property type="evidence" value="ECO:0007669"/>
    <property type="project" value="UniProtKB-UniPathway"/>
</dbReference>
<organism evidence="17 18">
    <name type="scientific">Novosphingobium lindaniclasticum LE124</name>
    <dbReference type="NCBI Taxonomy" id="1096930"/>
    <lineage>
        <taxon>Bacteria</taxon>
        <taxon>Pseudomonadati</taxon>
        <taxon>Pseudomonadota</taxon>
        <taxon>Alphaproteobacteria</taxon>
        <taxon>Sphingomonadales</taxon>
        <taxon>Sphingomonadaceae</taxon>
        <taxon>Novosphingobium</taxon>
    </lineage>
</organism>
<comment type="function">
    <text evidence="2">Membrane-anchoring subunit of succinate dehydrogenase (SDH).</text>
</comment>